<reference evidence="2" key="1">
    <citation type="submission" date="2019-12" db="EMBL/GenBank/DDBJ databases">
        <authorList>
            <person name="Olsen N.S."/>
            <person name="Junco L.M.F."/>
            <person name="Kot W."/>
            <person name="Hansen L.H."/>
        </authorList>
    </citation>
    <scope>NUCLEOTIDE SEQUENCE [LARGE SCALE GENOMIC DNA]</scope>
</reference>
<gene>
    <name evidence="1" type="ORF">tuntematon_7</name>
</gene>
<accession>A0A6B9WYX1</accession>
<sequence length="151" mass="16797">MFKVGLTYKFKSVADQGDMATHDKANIAVCQVIGNEVFKVMNTDDKYGHVLEFYINGTLYTAGVTAGFNSYTYLIDNEEFKYFEEVKEETMGKAGPQWHVVIVGSECVDVCSSFEKASEVATKAKKDYPSKTVEIYARVAVANATITIDKE</sequence>
<organism evidence="1 2">
    <name type="scientific">Escherichia phage tuntematon</name>
    <dbReference type="NCBI Taxonomy" id="2696455"/>
    <lineage>
        <taxon>Viruses</taxon>
        <taxon>Duplodnaviria</taxon>
        <taxon>Heunggongvirae</taxon>
        <taxon>Uroviricota</taxon>
        <taxon>Caudoviricetes</taxon>
        <taxon>Stephanstirmvirinae</taxon>
        <taxon>Phapecoctavirus</taxon>
        <taxon>Phapecoctavirus tuntematon</taxon>
    </lineage>
</organism>
<keyword evidence="2" id="KW-1185">Reference proteome</keyword>
<protein>
    <submittedName>
        <fullName evidence="1">Uncharacterized protein</fullName>
    </submittedName>
</protein>
<name>A0A6B9WYX1_9CAUD</name>
<proteinExistence type="predicted"/>
<evidence type="ECO:0000313" key="1">
    <source>
        <dbReference type="EMBL" id="QHR71863.1"/>
    </source>
</evidence>
<dbReference type="EMBL" id="MN850618">
    <property type="protein sequence ID" value="QHR71863.1"/>
    <property type="molecule type" value="Genomic_DNA"/>
</dbReference>
<evidence type="ECO:0000313" key="2">
    <source>
        <dbReference type="Proteomes" id="UP000464738"/>
    </source>
</evidence>
<dbReference type="Proteomes" id="UP000464738">
    <property type="component" value="Segment"/>
</dbReference>